<feature type="chain" id="PRO_5035929701" description="Bifunctional inhibitor/plant lipid transfer protein/seed storage helical domain-containing protein" evidence="6">
    <location>
        <begin position="26"/>
        <end position="202"/>
    </location>
</feature>
<organism evidence="8 9">
    <name type="scientific">Panicum virgatum</name>
    <name type="common">Blackwell switchgrass</name>
    <dbReference type="NCBI Taxonomy" id="38727"/>
    <lineage>
        <taxon>Eukaryota</taxon>
        <taxon>Viridiplantae</taxon>
        <taxon>Streptophyta</taxon>
        <taxon>Embryophyta</taxon>
        <taxon>Tracheophyta</taxon>
        <taxon>Spermatophyta</taxon>
        <taxon>Magnoliopsida</taxon>
        <taxon>Liliopsida</taxon>
        <taxon>Poales</taxon>
        <taxon>Poaceae</taxon>
        <taxon>PACMAD clade</taxon>
        <taxon>Panicoideae</taxon>
        <taxon>Panicodae</taxon>
        <taxon>Paniceae</taxon>
        <taxon>Panicinae</taxon>
        <taxon>Panicum</taxon>
        <taxon>Panicum sect. Hiantes</taxon>
    </lineage>
</organism>
<evidence type="ECO:0000313" key="8">
    <source>
        <dbReference type="EMBL" id="KAG2640246.1"/>
    </source>
</evidence>
<dbReference type="PANTHER" id="PTHR33044">
    <property type="entry name" value="BIFUNCTIONAL INHIBITOR/LIPID-TRANSFER PROTEIN/SEED STORAGE 2S ALBUMIN SUPERFAMILY PROTEIN-RELATED"/>
    <property type="match status" value="1"/>
</dbReference>
<dbReference type="Pfam" id="PF14368">
    <property type="entry name" value="LTP_2"/>
    <property type="match status" value="1"/>
</dbReference>
<dbReference type="Proteomes" id="UP000823388">
    <property type="component" value="Chromosome 2K"/>
</dbReference>
<comment type="caution">
    <text evidence="8">The sequence shown here is derived from an EMBL/GenBank/DDBJ whole genome shotgun (WGS) entry which is preliminary data.</text>
</comment>
<feature type="compositionally biased region" description="Pro residues" evidence="5">
    <location>
        <begin position="132"/>
        <end position="154"/>
    </location>
</feature>
<feature type="domain" description="Bifunctional inhibitor/plant lipid transfer protein/seed storage helical" evidence="7">
    <location>
        <begin position="14"/>
        <end position="111"/>
    </location>
</feature>
<evidence type="ECO:0000256" key="1">
    <source>
        <dbReference type="ARBA" id="ARBA00009748"/>
    </source>
</evidence>
<proteinExistence type="inferred from homology"/>
<evidence type="ECO:0000259" key="7">
    <source>
        <dbReference type="Pfam" id="PF14368"/>
    </source>
</evidence>
<keyword evidence="2 6" id="KW-0732">Signal</keyword>
<evidence type="ECO:0000313" key="9">
    <source>
        <dbReference type="Proteomes" id="UP000823388"/>
    </source>
</evidence>
<dbReference type="EMBL" id="CM029039">
    <property type="protein sequence ID" value="KAG2640246.1"/>
    <property type="molecule type" value="Genomic_DNA"/>
</dbReference>
<dbReference type="AlphaFoldDB" id="A0A8T0W2R2"/>
<dbReference type="InterPro" id="IPR043325">
    <property type="entry name" value="LTSS"/>
</dbReference>
<dbReference type="InterPro" id="IPR036312">
    <property type="entry name" value="Bifun_inhib/LTP/seed_sf"/>
</dbReference>
<name>A0A8T0W2R2_PANVG</name>
<evidence type="ECO:0000256" key="2">
    <source>
        <dbReference type="ARBA" id="ARBA00022729"/>
    </source>
</evidence>
<feature type="region of interest" description="Disordered" evidence="5">
    <location>
        <begin position="118"/>
        <end position="178"/>
    </location>
</feature>
<dbReference type="PROSITE" id="PS51257">
    <property type="entry name" value="PROKAR_LIPOPROTEIN"/>
    <property type="match status" value="1"/>
</dbReference>
<dbReference type="OrthoDB" id="779300at2759"/>
<dbReference type="CDD" id="cd00010">
    <property type="entry name" value="AAI_LTSS"/>
    <property type="match status" value="1"/>
</dbReference>
<dbReference type="Gene3D" id="1.10.110.10">
    <property type="entry name" value="Plant lipid-transfer and hydrophobic proteins"/>
    <property type="match status" value="1"/>
</dbReference>
<gene>
    <name evidence="8" type="ORF">PVAP13_2KG060900</name>
</gene>
<accession>A0A8T0W2R2</accession>
<comment type="similarity">
    <text evidence="1">Belongs to the plant LTP family.</text>
</comment>
<dbReference type="SUPFAM" id="SSF47699">
    <property type="entry name" value="Bifunctional inhibitor/lipid-transfer protein/seed storage 2S albumin"/>
    <property type="match status" value="1"/>
</dbReference>
<keyword evidence="3" id="KW-1015">Disulfide bond</keyword>
<evidence type="ECO:0000256" key="4">
    <source>
        <dbReference type="ARBA" id="ARBA00023180"/>
    </source>
</evidence>
<evidence type="ECO:0000256" key="3">
    <source>
        <dbReference type="ARBA" id="ARBA00023157"/>
    </source>
</evidence>
<feature type="signal peptide" evidence="6">
    <location>
        <begin position="1"/>
        <end position="25"/>
    </location>
</feature>
<reference evidence="8" key="1">
    <citation type="submission" date="2020-05" db="EMBL/GenBank/DDBJ databases">
        <title>WGS assembly of Panicum virgatum.</title>
        <authorList>
            <person name="Lovell J.T."/>
            <person name="Jenkins J."/>
            <person name="Shu S."/>
            <person name="Juenger T.E."/>
            <person name="Schmutz J."/>
        </authorList>
    </citation>
    <scope>NUCLEOTIDE SEQUENCE</scope>
    <source>
        <strain evidence="8">AP13</strain>
    </source>
</reference>
<protein>
    <recommendedName>
        <fullName evidence="7">Bifunctional inhibitor/plant lipid transfer protein/seed storage helical domain-containing protein</fullName>
    </recommendedName>
</protein>
<keyword evidence="9" id="KW-1185">Reference proteome</keyword>
<evidence type="ECO:0000256" key="5">
    <source>
        <dbReference type="SAM" id="MobiDB-lite"/>
    </source>
</evidence>
<evidence type="ECO:0000256" key="6">
    <source>
        <dbReference type="SAM" id="SignalP"/>
    </source>
</evidence>
<keyword evidence="4" id="KW-0325">Glycoprotein</keyword>
<sequence length="202" mass="19518">MGLKLLNLIIGLFAVVAALAAPASGQGGAASCTASLVTSFTPCLNFLTNSTNGGSAPTQDCCRSLAALVNASTGCACLILTGNVPLGVPVNRTLAVSLPKACRSAAVPLQCRDTSAQIPAPGPAAAGAPSASLPPLPPASPATPEPEAPVPPVVDPAGTAPVSQQGQTRPALLPSSAQRASDHAPAAAALVLLLAVGAAALV</sequence>
<dbReference type="InterPro" id="IPR016140">
    <property type="entry name" value="Bifunc_inhib/LTP/seed_store"/>
</dbReference>